<sequence length="293" mass="34963">MEKPLEQESQQLLIRKIDALRFYGGDTRERCSNGYVGRESQDAMFGDKNAYWTLNALLFEGIKNEQERIWTEDHLLNTEFIRRIDETVQIYTDIFTLMKEKNADFDSSAVGRRIERASSITYYENGFTQSFFSCSKSGFDMTFAQKSNIVLIEMELARNVPFIDFEKILSRKEYKHWDEREILLPPFINIEITEMPLTVSETRRIKDLNKRPPLGKYRLKAVEFPDYRKSILDSETIIWQQIYDGKDSAAHLLEMIHKKDKEQDYEEYIRWKEKLHQYLKIQFSNIWYGGDEF</sequence>
<dbReference type="Proteomes" id="UP000292927">
    <property type="component" value="Unassembled WGS sequence"/>
</dbReference>
<evidence type="ECO:0000313" key="2">
    <source>
        <dbReference type="Proteomes" id="UP000292927"/>
    </source>
</evidence>
<name>A0A4Q7PQ34_9FIRM</name>
<accession>A0A4Q7PQ34</accession>
<dbReference type="RefSeq" id="WP_130433916.1">
    <property type="nucleotide sequence ID" value="NZ_SGXF01000001.1"/>
</dbReference>
<dbReference type="AlphaFoldDB" id="A0A4Q7PQ34"/>
<proteinExistence type="predicted"/>
<evidence type="ECO:0000313" key="1">
    <source>
        <dbReference type="EMBL" id="RZT03044.1"/>
    </source>
</evidence>
<protein>
    <submittedName>
        <fullName evidence="1">Uncharacterized protein</fullName>
    </submittedName>
</protein>
<reference evidence="1 2" key="1">
    <citation type="submission" date="2019-02" db="EMBL/GenBank/DDBJ databases">
        <title>Genomic Encyclopedia of Type Strains, Phase IV (KMG-IV): sequencing the most valuable type-strain genomes for metagenomic binning, comparative biology and taxonomic classification.</title>
        <authorList>
            <person name="Goeker M."/>
        </authorList>
    </citation>
    <scope>NUCLEOTIDE SEQUENCE [LARGE SCALE GENOMIC DNA]</scope>
    <source>
        <strain evidence="1 2">DSM 29486</strain>
    </source>
</reference>
<comment type="caution">
    <text evidence="1">The sequence shown here is derived from an EMBL/GenBank/DDBJ whole genome shotgun (WGS) entry which is preliminary data.</text>
</comment>
<gene>
    <name evidence="1" type="ORF">EV209_1177</name>
</gene>
<dbReference type="EMBL" id="SGXF01000001">
    <property type="protein sequence ID" value="RZT03044.1"/>
    <property type="molecule type" value="Genomic_DNA"/>
</dbReference>
<dbReference type="OrthoDB" id="2056834at2"/>
<keyword evidence="2" id="KW-1185">Reference proteome</keyword>
<organism evidence="1 2">
    <name type="scientific">Cuneatibacter caecimuris</name>
    <dbReference type="NCBI Taxonomy" id="1796618"/>
    <lineage>
        <taxon>Bacteria</taxon>
        <taxon>Bacillati</taxon>
        <taxon>Bacillota</taxon>
        <taxon>Clostridia</taxon>
        <taxon>Lachnospirales</taxon>
        <taxon>Lachnospiraceae</taxon>
        <taxon>Cuneatibacter</taxon>
    </lineage>
</organism>